<evidence type="ECO:0000256" key="1">
    <source>
        <dbReference type="SAM" id="MobiDB-lite"/>
    </source>
</evidence>
<evidence type="ECO:0000313" key="4">
    <source>
        <dbReference type="Proteomes" id="UP000029507"/>
    </source>
</evidence>
<sequence>MPIMRRAAMTVLAGVMLLLSACGNAPENRGEGQAPPSSGPTPMSAGPELSPGWSGEGQPGTPAGSPEPLASPDAGGPSSAVDMEGQPPTSLEAASVVMKALAAGNMRALAAWVHPEHGLRFSPYGYVDVASDLVFSRSEVEGLMHDPALRIWGSHAGSGEPIELAFPDYYKKFVYDIDFSTGATIAVNRAIGQGTTVNNVNEVYPAASHDYVEYHIAGIDPAAEGMDWRSLRLVFEKIGEDRALVGIIHDQWTP</sequence>
<evidence type="ECO:0000313" key="3">
    <source>
        <dbReference type="EMBL" id="AIQ62798.1"/>
    </source>
</evidence>
<feature type="chain" id="PRO_5038879293" description="Lipoprotein" evidence="2">
    <location>
        <begin position="26"/>
        <end position="254"/>
    </location>
</feature>
<evidence type="ECO:0008006" key="5">
    <source>
        <dbReference type="Google" id="ProtNLM"/>
    </source>
</evidence>
<protein>
    <recommendedName>
        <fullName evidence="5">Lipoprotein</fullName>
    </recommendedName>
</protein>
<dbReference type="HOGENOM" id="CLU_087837_0_0_9"/>
<dbReference type="Proteomes" id="UP000029507">
    <property type="component" value="Chromosome"/>
</dbReference>
<name>A0A089LUA4_9BACL</name>
<feature type="region of interest" description="Disordered" evidence="1">
    <location>
        <begin position="26"/>
        <end position="89"/>
    </location>
</feature>
<gene>
    <name evidence="3" type="ORF">PSTEL_06465</name>
</gene>
<dbReference type="PROSITE" id="PS51257">
    <property type="entry name" value="PROKAR_LIPOPROTEIN"/>
    <property type="match status" value="1"/>
</dbReference>
<dbReference type="EMBL" id="CP009286">
    <property type="protein sequence ID" value="AIQ62798.1"/>
    <property type="molecule type" value="Genomic_DNA"/>
</dbReference>
<keyword evidence="4" id="KW-1185">Reference proteome</keyword>
<dbReference type="AlphaFoldDB" id="A0A089LUA4"/>
<dbReference type="RefSeq" id="WP_038694213.1">
    <property type="nucleotide sequence ID" value="NZ_CP009286.1"/>
</dbReference>
<feature type="signal peptide" evidence="2">
    <location>
        <begin position="1"/>
        <end position="25"/>
    </location>
</feature>
<reference evidence="3 4" key="1">
    <citation type="submission" date="2014-08" db="EMBL/GenBank/DDBJ databases">
        <title>Comparative genomics of the Paenibacillus odorifer group.</title>
        <authorList>
            <person name="den Bakker H.C."/>
            <person name="Tsai Y.-C."/>
            <person name="Martin N."/>
            <person name="Korlach J."/>
            <person name="Wiedmann M."/>
        </authorList>
    </citation>
    <scope>NUCLEOTIDE SEQUENCE [LARGE SCALE GENOMIC DNA]</scope>
    <source>
        <strain evidence="3 4">DSM 14472</strain>
    </source>
</reference>
<accession>A0A089LUA4</accession>
<evidence type="ECO:0000256" key="2">
    <source>
        <dbReference type="SAM" id="SignalP"/>
    </source>
</evidence>
<dbReference type="KEGG" id="pste:PSTEL_06465"/>
<dbReference type="OrthoDB" id="1267107at2"/>
<dbReference type="STRING" id="169760.PSTEL_06465"/>
<keyword evidence="2" id="KW-0732">Signal</keyword>
<proteinExistence type="predicted"/>
<organism evidence="3 4">
    <name type="scientific">Paenibacillus stellifer</name>
    <dbReference type="NCBI Taxonomy" id="169760"/>
    <lineage>
        <taxon>Bacteria</taxon>
        <taxon>Bacillati</taxon>
        <taxon>Bacillota</taxon>
        <taxon>Bacilli</taxon>
        <taxon>Bacillales</taxon>
        <taxon>Paenibacillaceae</taxon>
        <taxon>Paenibacillus</taxon>
    </lineage>
</organism>